<reference evidence="5" key="1">
    <citation type="submission" date="2021-01" db="EMBL/GenBank/DDBJ databases">
        <authorList>
            <person name="Corre E."/>
            <person name="Pelletier E."/>
            <person name="Niang G."/>
            <person name="Scheremetjew M."/>
            <person name="Finn R."/>
            <person name="Kale V."/>
            <person name="Holt S."/>
            <person name="Cochrane G."/>
            <person name="Meng A."/>
            <person name="Brown T."/>
            <person name="Cohen L."/>
        </authorList>
    </citation>
    <scope>NUCLEOTIDE SEQUENCE</scope>
    <source>
        <strain evidence="5">379</strain>
    </source>
</reference>
<accession>A0A6U9E013</accession>
<protein>
    <recommendedName>
        <fullName evidence="4">Glycosyl transferase CAP10 domain-containing protein</fullName>
    </recommendedName>
</protein>
<name>A0A6U9E013_EMIHU</name>
<feature type="domain" description="Glycosyl transferase CAP10" evidence="4">
    <location>
        <begin position="145"/>
        <end position="390"/>
    </location>
</feature>
<feature type="chain" id="PRO_5030160608" description="Glycosyl transferase CAP10 domain-containing protein" evidence="3">
    <location>
        <begin position="32"/>
        <end position="406"/>
    </location>
</feature>
<dbReference type="PANTHER" id="PTHR12203">
    <property type="entry name" value="KDEL LYS-ASP-GLU-LEU CONTAINING - RELATED"/>
    <property type="match status" value="1"/>
</dbReference>
<evidence type="ECO:0000313" key="5">
    <source>
        <dbReference type="EMBL" id="CAE0521192.1"/>
    </source>
</evidence>
<keyword evidence="2" id="KW-0808">Transferase</keyword>
<gene>
    <name evidence="5" type="ORF">EHUX00137_LOCUS622</name>
</gene>
<dbReference type="InterPro" id="IPR006598">
    <property type="entry name" value="CAP10"/>
</dbReference>
<keyword evidence="3" id="KW-0732">Signal</keyword>
<evidence type="ECO:0000256" key="3">
    <source>
        <dbReference type="SAM" id="SignalP"/>
    </source>
</evidence>
<dbReference type="SMART" id="SM00672">
    <property type="entry name" value="CAP10"/>
    <property type="match status" value="1"/>
</dbReference>
<dbReference type="EMBL" id="HBIR01000895">
    <property type="protein sequence ID" value="CAE0521192.1"/>
    <property type="molecule type" value="Transcribed_RNA"/>
</dbReference>
<dbReference type="Pfam" id="PF05686">
    <property type="entry name" value="Glyco_transf_90"/>
    <property type="match status" value="1"/>
</dbReference>
<sequence length="406" mass="45905">MRWRLPAARSRSNPSAPWLALLLLATRSSEAAQMQVGSTDGSYVKEVEVNATNKDSDGGASYVMGMRAHYLLGRGAFDSSDNWIDSSDPWKMKIGTAEESLLDAEGRWSDHPLRFDCRRAEEYRKNFTSGNSVHYFMDAIAVCEVSPAEEMIISFGDRLVDCATCFVKSRLVPQSSDTSRAGRGALLPLNTRRHWGFTLAEALYSRPAHLKAKLIDDPYAWSKKKPVLFWRGSTTGEGLRRNYVDAAAGLVRNGTADIDIKFNGLVHGKCKPHCEDWLGGAHIRKENYDPQHFSRSEMLKYRYLFSMEGNDVATNLKWAMASNSVVVMPPPTRETWLMEGLLQPYVHYVPIHRPDELVAVKTWMDENEELCRTIVRNANAWIDDILSDFAGPIKLYPPRLGVRRRK</sequence>
<dbReference type="PANTHER" id="PTHR12203:SF35">
    <property type="entry name" value="PROTEIN O-GLUCOSYLTRANSFERASE 1"/>
    <property type="match status" value="1"/>
</dbReference>
<dbReference type="InterPro" id="IPR051091">
    <property type="entry name" value="O-Glucosyltr/Glycosyltrsf_90"/>
</dbReference>
<organism evidence="5">
    <name type="scientific">Emiliania huxleyi</name>
    <name type="common">Coccolithophore</name>
    <name type="synonym">Pontosphaera huxleyi</name>
    <dbReference type="NCBI Taxonomy" id="2903"/>
    <lineage>
        <taxon>Eukaryota</taxon>
        <taxon>Haptista</taxon>
        <taxon>Haptophyta</taxon>
        <taxon>Prymnesiophyceae</taxon>
        <taxon>Isochrysidales</taxon>
        <taxon>Noelaerhabdaceae</taxon>
        <taxon>Emiliania</taxon>
    </lineage>
</organism>
<evidence type="ECO:0000256" key="2">
    <source>
        <dbReference type="ARBA" id="ARBA00022679"/>
    </source>
</evidence>
<feature type="signal peptide" evidence="3">
    <location>
        <begin position="1"/>
        <end position="31"/>
    </location>
</feature>
<comment type="similarity">
    <text evidence="1">Belongs to the glycosyltransferase 90 family.</text>
</comment>
<proteinExistence type="inferred from homology"/>
<dbReference type="GO" id="GO:0016740">
    <property type="term" value="F:transferase activity"/>
    <property type="evidence" value="ECO:0007669"/>
    <property type="project" value="UniProtKB-KW"/>
</dbReference>
<evidence type="ECO:0000259" key="4">
    <source>
        <dbReference type="SMART" id="SM00672"/>
    </source>
</evidence>
<dbReference type="AlphaFoldDB" id="A0A6U9E013"/>
<evidence type="ECO:0000256" key="1">
    <source>
        <dbReference type="ARBA" id="ARBA00010118"/>
    </source>
</evidence>